<accession>M1E5T5</accession>
<keyword evidence="1" id="KW-0328">Glycosyltransferase</keyword>
<reference evidence="3 4" key="1">
    <citation type="submission" date="2011-04" db="EMBL/GenBank/DDBJ databases">
        <title>The complete genome of Thermodesulfobium narugense DSM 14796.</title>
        <authorList>
            <consortium name="US DOE Joint Genome Institute (JGI-PGF)"/>
            <person name="Lucas S."/>
            <person name="Han J."/>
            <person name="Lapidus A."/>
            <person name="Bruce D."/>
            <person name="Goodwin L."/>
            <person name="Pitluck S."/>
            <person name="Peters L."/>
            <person name="Kyrpides N."/>
            <person name="Mavromatis K."/>
            <person name="Pagani I."/>
            <person name="Ivanova N."/>
            <person name="Ovchinnikova G."/>
            <person name="Zhang X."/>
            <person name="Saunders L."/>
            <person name="Detter J.C."/>
            <person name="Tapia R."/>
            <person name="Han C."/>
            <person name="Land M."/>
            <person name="Hauser L."/>
            <person name="Markowitz V."/>
            <person name="Cheng J.-F."/>
            <person name="Hugenholtz P."/>
            <person name="Woyke T."/>
            <person name="Wu D."/>
            <person name="Spring S."/>
            <person name="Schroeder M."/>
            <person name="Brambilla E."/>
            <person name="Klenk H.-P."/>
            <person name="Eisen J.A."/>
        </authorList>
    </citation>
    <scope>NUCLEOTIDE SEQUENCE [LARGE SCALE GENOMIC DNA]</scope>
    <source>
        <strain evidence="3 4">DSM 14796</strain>
    </source>
</reference>
<keyword evidence="4" id="KW-1185">Reference proteome</keyword>
<dbReference type="EMBL" id="CP002690">
    <property type="protein sequence ID" value="AEE14481.1"/>
    <property type="molecule type" value="Genomic_DNA"/>
</dbReference>
<dbReference type="PANTHER" id="PTHR30160:SF1">
    <property type="entry name" value="LIPOPOLYSACCHARIDE 1,2-N-ACETYLGLUCOSAMINETRANSFERASE-RELATED"/>
    <property type="match status" value="1"/>
</dbReference>
<dbReference type="GO" id="GO:0009244">
    <property type="term" value="P:lipopolysaccharide core region biosynthetic process"/>
    <property type="evidence" value="ECO:0007669"/>
    <property type="project" value="TreeGrafter"/>
</dbReference>
<dbReference type="Gene3D" id="3.40.50.2000">
    <property type="entry name" value="Glycogen Phosphorylase B"/>
    <property type="match status" value="2"/>
</dbReference>
<sequence>MNKRILIISARNFGDAIISTSLINSFGNNFSDYKIDLLTRYDFKEIFEKNPYVNEIYYSNFPMGTNKNFNFKELFRLIKIINLLSKNEYDFVLNNIGDIRENLLGKLVRSKFNISIKFDESHPFRNLIRLNNCLFTDKCISIPAEVKNIYDIQDFILSKLGCTKILPPEIYINGKDKETNKIIGIHPMASQDCKLWDFHKWEKLINILKSDYTIWIFGSNNEFSLLNKVFKAAVDEKRVFIKTTPLDEFFLNLSKCSLLIGLDSFSIHAANALGVMSIMISGANDWEIWKPKNCYVISKGRSVCKFYPCFNKPKCLNTSDEYICMKSIEVDEVLNLVNKTLC</sequence>
<dbReference type="Proteomes" id="UP000011765">
    <property type="component" value="Chromosome"/>
</dbReference>
<dbReference type="HOGENOM" id="CLU_833916_0_0_9"/>
<dbReference type="OrthoDB" id="9797795at2"/>
<dbReference type="Pfam" id="PF01075">
    <property type="entry name" value="Glyco_transf_9"/>
    <property type="match status" value="1"/>
</dbReference>
<dbReference type="PANTHER" id="PTHR30160">
    <property type="entry name" value="TETRAACYLDISACCHARIDE 4'-KINASE-RELATED"/>
    <property type="match status" value="1"/>
</dbReference>
<gene>
    <name evidence="3" type="ORF">Thena_0851</name>
</gene>
<dbReference type="SUPFAM" id="SSF53756">
    <property type="entry name" value="UDP-Glycosyltransferase/glycogen phosphorylase"/>
    <property type="match status" value="1"/>
</dbReference>
<evidence type="ECO:0000256" key="2">
    <source>
        <dbReference type="ARBA" id="ARBA00022679"/>
    </source>
</evidence>
<name>M1E5T5_9BACT</name>
<dbReference type="KEGG" id="tnr:Thena_0851"/>
<dbReference type="RefSeq" id="WP_013756204.1">
    <property type="nucleotide sequence ID" value="NC_015499.1"/>
</dbReference>
<evidence type="ECO:0000313" key="4">
    <source>
        <dbReference type="Proteomes" id="UP000011765"/>
    </source>
</evidence>
<evidence type="ECO:0000256" key="1">
    <source>
        <dbReference type="ARBA" id="ARBA00022676"/>
    </source>
</evidence>
<keyword evidence="2 3" id="KW-0808">Transferase</keyword>
<dbReference type="InterPro" id="IPR051199">
    <property type="entry name" value="LPS_LOS_Heptosyltrfase"/>
</dbReference>
<dbReference type="CDD" id="cd03789">
    <property type="entry name" value="GT9_LPS_heptosyltransferase"/>
    <property type="match status" value="1"/>
</dbReference>
<dbReference type="AlphaFoldDB" id="M1E5T5"/>
<dbReference type="eggNOG" id="COG0859">
    <property type="taxonomic scope" value="Bacteria"/>
</dbReference>
<dbReference type="GO" id="GO:0008713">
    <property type="term" value="F:ADP-heptose-lipopolysaccharide heptosyltransferase activity"/>
    <property type="evidence" value="ECO:0007669"/>
    <property type="project" value="TreeGrafter"/>
</dbReference>
<proteinExistence type="predicted"/>
<protein>
    <submittedName>
        <fullName evidence="3">Glycosyl transferase family 9</fullName>
    </submittedName>
</protein>
<dbReference type="STRING" id="747365.Thena_0851"/>
<dbReference type="InterPro" id="IPR002201">
    <property type="entry name" value="Glyco_trans_9"/>
</dbReference>
<organism evidence="3 4">
    <name type="scientific">Thermodesulfobium narugense DSM 14796</name>
    <dbReference type="NCBI Taxonomy" id="747365"/>
    <lineage>
        <taxon>Bacteria</taxon>
        <taxon>Pseudomonadati</taxon>
        <taxon>Thermodesulfobiota</taxon>
        <taxon>Thermodesulfobiia</taxon>
        <taxon>Thermodesulfobiales</taxon>
        <taxon>Thermodesulfobiaceae</taxon>
        <taxon>Thermodesulfobium</taxon>
    </lineage>
</organism>
<evidence type="ECO:0000313" key="3">
    <source>
        <dbReference type="EMBL" id="AEE14481.1"/>
    </source>
</evidence>
<dbReference type="GO" id="GO:0005829">
    <property type="term" value="C:cytosol"/>
    <property type="evidence" value="ECO:0007669"/>
    <property type="project" value="TreeGrafter"/>
</dbReference>